<feature type="region of interest" description="Disordered" evidence="1">
    <location>
        <begin position="1"/>
        <end position="27"/>
    </location>
</feature>
<name>A0ABN9GF34_9NEOB</name>
<evidence type="ECO:0000256" key="1">
    <source>
        <dbReference type="SAM" id="MobiDB-lite"/>
    </source>
</evidence>
<evidence type="ECO:0000313" key="2">
    <source>
        <dbReference type="EMBL" id="CAI9607386.1"/>
    </source>
</evidence>
<proteinExistence type="predicted"/>
<evidence type="ECO:0000313" key="3">
    <source>
        <dbReference type="Proteomes" id="UP001162483"/>
    </source>
</evidence>
<comment type="caution">
    <text evidence="2">The sequence shown here is derived from an EMBL/GenBank/DDBJ whole genome shotgun (WGS) entry which is preliminary data.</text>
</comment>
<organism evidence="2 3">
    <name type="scientific">Staurois parvus</name>
    <dbReference type="NCBI Taxonomy" id="386267"/>
    <lineage>
        <taxon>Eukaryota</taxon>
        <taxon>Metazoa</taxon>
        <taxon>Chordata</taxon>
        <taxon>Craniata</taxon>
        <taxon>Vertebrata</taxon>
        <taxon>Euteleostomi</taxon>
        <taxon>Amphibia</taxon>
        <taxon>Batrachia</taxon>
        <taxon>Anura</taxon>
        <taxon>Neobatrachia</taxon>
        <taxon>Ranoidea</taxon>
        <taxon>Ranidae</taxon>
        <taxon>Staurois</taxon>
    </lineage>
</organism>
<accession>A0ABN9GF34</accession>
<keyword evidence="3" id="KW-1185">Reference proteome</keyword>
<gene>
    <name evidence="2" type="ORF">SPARVUS_LOCUS13937934</name>
</gene>
<dbReference type="EMBL" id="CATNWA010018440">
    <property type="protein sequence ID" value="CAI9607386.1"/>
    <property type="molecule type" value="Genomic_DNA"/>
</dbReference>
<sequence length="27" mass="2897">MVGKIQTGFTAPVPTRMQIGHPGGEWT</sequence>
<protein>
    <submittedName>
        <fullName evidence="2">Uncharacterized protein</fullName>
    </submittedName>
</protein>
<dbReference type="Proteomes" id="UP001162483">
    <property type="component" value="Unassembled WGS sequence"/>
</dbReference>
<reference evidence="2" key="1">
    <citation type="submission" date="2023-05" db="EMBL/GenBank/DDBJ databases">
        <authorList>
            <person name="Stuckert A."/>
        </authorList>
    </citation>
    <scope>NUCLEOTIDE SEQUENCE</scope>
</reference>